<dbReference type="GO" id="GO:0004930">
    <property type="term" value="F:G protein-coupled receptor activity"/>
    <property type="evidence" value="ECO:0007669"/>
    <property type="project" value="UniProtKB-KW"/>
</dbReference>
<name>A0A4C1XFS8_EUMVA</name>
<reference evidence="12 13" key="1">
    <citation type="journal article" date="2019" name="Commun. Biol.">
        <title>The bagworm genome reveals a unique fibroin gene that provides high tensile strength.</title>
        <authorList>
            <person name="Kono N."/>
            <person name="Nakamura H."/>
            <person name="Ohtoshi R."/>
            <person name="Tomita M."/>
            <person name="Numata K."/>
            <person name="Arakawa K."/>
        </authorList>
    </citation>
    <scope>NUCLEOTIDE SEQUENCE [LARGE SCALE GENOMIC DNA]</scope>
</reference>
<proteinExistence type="inferred from homology"/>
<feature type="transmembrane region" description="Helical" evidence="10">
    <location>
        <begin position="226"/>
        <end position="244"/>
    </location>
</feature>
<dbReference type="GO" id="GO:0007166">
    <property type="term" value="P:cell surface receptor signaling pathway"/>
    <property type="evidence" value="ECO:0007669"/>
    <property type="project" value="InterPro"/>
</dbReference>
<feature type="transmembrane region" description="Helical" evidence="10">
    <location>
        <begin position="331"/>
        <end position="349"/>
    </location>
</feature>
<sequence length="502" mass="56323">MSEVVTVSDDVGESESPPAVVRKCCPNGKNLSALINGKRECQLSTLTFQPLFYDSNDTHMWSYDSNLFETIVEGNPLPLRQVHKRMYKLEPEKNSEDEYYLMVNGSLFMPFVSPPILTTKEFCMEMFWSPENPAGLTVPMVCFPAPEDSSSVTLIVYAVGLIISVPFLLATICVYTFIVELRTTYGKCLACHCACLATAFSCLAATQLGGDAFPQPICTLMGTKPYVCFSMSHSVFVCLVFLVAQRDVRRHVVDCEVSTYRLELKLIFTTDRAKMRRQFVWYCLYAFLLPLILLTITLAMEFTPAVPSTYLKPNFGVVACWFKTDKAALPFFYGPVALSLLMNLFLFVLTSRSINRLGNDPESSGVPMIASNATHNSVQPSSSSFAVFPQSNSAMGNISERLKRHRKKFRMSLYLCTLMSVSWIMEVVSWAAGADSGPSVWSVFDMLNALQGLFIFVIYVLQKSVRTRVKIKWCKRSMPENTVLLHVASEPSVFENGRRDDV</sequence>
<dbReference type="CDD" id="cd15039">
    <property type="entry name" value="7tmB3_Methuselah-like"/>
    <property type="match status" value="1"/>
</dbReference>
<evidence type="ECO:0000256" key="7">
    <source>
        <dbReference type="ARBA" id="ARBA00023136"/>
    </source>
</evidence>
<keyword evidence="5 10" id="KW-1133">Transmembrane helix</keyword>
<feature type="transmembrane region" description="Helical" evidence="10">
    <location>
        <begin position="411"/>
        <end position="433"/>
    </location>
</feature>
<dbReference type="EMBL" id="BGZK01000811">
    <property type="protein sequence ID" value="GBP61314.1"/>
    <property type="molecule type" value="Genomic_DNA"/>
</dbReference>
<dbReference type="GO" id="GO:0016020">
    <property type="term" value="C:membrane"/>
    <property type="evidence" value="ECO:0007669"/>
    <property type="project" value="InterPro"/>
</dbReference>
<dbReference type="InterPro" id="IPR023311">
    <property type="entry name" value="Methusela_ecto_dom_2"/>
</dbReference>
<dbReference type="InterPro" id="IPR017981">
    <property type="entry name" value="GPCR_2-like_7TM"/>
</dbReference>
<comment type="similarity">
    <text evidence="2">Belongs to the G-protein coupled receptor 2 family. Mth subfamily.</text>
</comment>
<feature type="transmembrane region" description="Helical" evidence="10">
    <location>
        <begin position="439"/>
        <end position="461"/>
    </location>
</feature>
<evidence type="ECO:0000256" key="9">
    <source>
        <dbReference type="ARBA" id="ARBA00023224"/>
    </source>
</evidence>
<keyword evidence="6" id="KW-0297">G-protein coupled receptor</keyword>
<evidence type="ECO:0000256" key="6">
    <source>
        <dbReference type="ARBA" id="ARBA00023040"/>
    </source>
</evidence>
<keyword evidence="13" id="KW-1185">Reference proteome</keyword>
<feature type="transmembrane region" description="Helical" evidence="10">
    <location>
        <begin position="154"/>
        <end position="177"/>
    </location>
</feature>
<dbReference type="PRINTS" id="PR00249">
    <property type="entry name" value="GPCRSECRETIN"/>
</dbReference>
<dbReference type="InterPro" id="IPR052808">
    <property type="entry name" value="GPCR_Mth-like"/>
</dbReference>
<dbReference type="AlphaFoldDB" id="A0A4C1XFS8"/>
<dbReference type="SUPFAM" id="SSF63877">
    <property type="entry name" value="Methuselah ectodomain"/>
    <property type="match status" value="1"/>
</dbReference>
<keyword evidence="3 10" id="KW-0812">Transmembrane</keyword>
<evidence type="ECO:0000256" key="2">
    <source>
        <dbReference type="ARBA" id="ARBA00008979"/>
    </source>
</evidence>
<dbReference type="Pfam" id="PF00002">
    <property type="entry name" value="7tm_2"/>
    <property type="match status" value="1"/>
</dbReference>
<feature type="transmembrane region" description="Helical" evidence="10">
    <location>
        <begin position="279"/>
        <end position="300"/>
    </location>
</feature>
<keyword evidence="8 12" id="KW-0675">Receptor</keyword>
<evidence type="ECO:0000256" key="4">
    <source>
        <dbReference type="ARBA" id="ARBA00022729"/>
    </source>
</evidence>
<feature type="transmembrane region" description="Helical" evidence="10">
    <location>
        <begin position="189"/>
        <end position="206"/>
    </location>
</feature>
<evidence type="ECO:0000256" key="8">
    <source>
        <dbReference type="ARBA" id="ARBA00023170"/>
    </source>
</evidence>
<dbReference type="GO" id="GO:0012505">
    <property type="term" value="C:endomembrane system"/>
    <property type="evidence" value="ECO:0007669"/>
    <property type="project" value="UniProtKB-SubCell"/>
</dbReference>
<comment type="subcellular location">
    <subcellularLocation>
        <location evidence="1">Endomembrane system</location>
        <topology evidence="1">Multi-pass membrane protein</topology>
    </subcellularLocation>
</comment>
<comment type="caution">
    <text evidence="12">The sequence shown here is derived from an EMBL/GenBank/DDBJ whole genome shotgun (WGS) entry which is preliminary data.</text>
</comment>
<evidence type="ECO:0000256" key="5">
    <source>
        <dbReference type="ARBA" id="ARBA00022989"/>
    </source>
</evidence>
<keyword evidence="7 10" id="KW-0472">Membrane</keyword>
<evidence type="ECO:0000313" key="12">
    <source>
        <dbReference type="EMBL" id="GBP61314.1"/>
    </source>
</evidence>
<dbReference type="InterPro" id="IPR036272">
    <property type="entry name" value="Methuselah_N_sf"/>
</dbReference>
<keyword evidence="4" id="KW-0732">Signal</keyword>
<evidence type="ECO:0000256" key="10">
    <source>
        <dbReference type="SAM" id="Phobius"/>
    </source>
</evidence>
<accession>A0A4C1XFS8</accession>
<dbReference type="PROSITE" id="PS50261">
    <property type="entry name" value="G_PROTEIN_RECEP_F2_4"/>
    <property type="match status" value="1"/>
</dbReference>
<dbReference type="OrthoDB" id="5854379at2759"/>
<protein>
    <submittedName>
        <fullName evidence="12">G-protein coupled receptor Mth2</fullName>
    </submittedName>
</protein>
<dbReference type="InterPro" id="IPR000832">
    <property type="entry name" value="GPCR_2_secretin-like"/>
</dbReference>
<evidence type="ECO:0000259" key="11">
    <source>
        <dbReference type="PROSITE" id="PS50261"/>
    </source>
</evidence>
<dbReference type="PANTHER" id="PTHR46953">
    <property type="entry name" value="G-PROTEIN COUPLED RECEPTOR MTH-LIKE 1-RELATED"/>
    <property type="match status" value="1"/>
</dbReference>
<dbReference type="Gene3D" id="1.20.1070.10">
    <property type="entry name" value="Rhodopsin 7-helix transmembrane proteins"/>
    <property type="match status" value="1"/>
</dbReference>
<dbReference type="Gene3D" id="2.170.180.11">
    <property type="entry name" value="Methuselah ectodomain, domain 2"/>
    <property type="match status" value="1"/>
</dbReference>
<dbReference type="Proteomes" id="UP000299102">
    <property type="component" value="Unassembled WGS sequence"/>
</dbReference>
<feature type="domain" description="G-protein coupled receptors family 2 profile 2" evidence="11">
    <location>
        <begin position="153"/>
        <end position="463"/>
    </location>
</feature>
<gene>
    <name evidence="12" type="primary">mth2</name>
    <name evidence="12" type="ORF">EVAR_53229_1</name>
</gene>
<evidence type="ECO:0000313" key="13">
    <source>
        <dbReference type="Proteomes" id="UP000299102"/>
    </source>
</evidence>
<dbReference type="PANTHER" id="PTHR46953:SF1">
    <property type="entry name" value="G-PROTEIN COUPLED RECEPTOR MTH-LIKE 1-RELATED"/>
    <property type="match status" value="1"/>
</dbReference>
<evidence type="ECO:0000256" key="3">
    <source>
        <dbReference type="ARBA" id="ARBA00022692"/>
    </source>
</evidence>
<dbReference type="STRING" id="151549.A0A4C1XFS8"/>
<keyword evidence="9" id="KW-0807">Transducer</keyword>
<evidence type="ECO:0000256" key="1">
    <source>
        <dbReference type="ARBA" id="ARBA00004127"/>
    </source>
</evidence>
<organism evidence="12 13">
    <name type="scientific">Eumeta variegata</name>
    <name type="common">Bagworm moth</name>
    <name type="synonym">Eumeta japonica</name>
    <dbReference type="NCBI Taxonomy" id="151549"/>
    <lineage>
        <taxon>Eukaryota</taxon>
        <taxon>Metazoa</taxon>
        <taxon>Ecdysozoa</taxon>
        <taxon>Arthropoda</taxon>
        <taxon>Hexapoda</taxon>
        <taxon>Insecta</taxon>
        <taxon>Pterygota</taxon>
        <taxon>Neoptera</taxon>
        <taxon>Endopterygota</taxon>
        <taxon>Lepidoptera</taxon>
        <taxon>Glossata</taxon>
        <taxon>Ditrysia</taxon>
        <taxon>Tineoidea</taxon>
        <taxon>Psychidae</taxon>
        <taxon>Oiketicinae</taxon>
        <taxon>Eumeta</taxon>
    </lineage>
</organism>